<comment type="caution">
    <text evidence="2">The sequence shown here is derived from an EMBL/GenBank/DDBJ whole genome shotgun (WGS) entry which is preliminary data.</text>
</comment>
<protein>
    <submittedName>
        <fullName evidence="2">Uncharacterized protein</fullName>
    </submittedName>
</protein>
<evidence type="ECO:0000313" key="2">
    <source>
        <dbReference type="EMBL" id="EFE35310.1"/>
    </source>
</evidence>
<feature type="chain" id="PRO_5003054161" evidence="1">
    <location>
        <begin position="33"/>
        <end position="122"/>
    </location>
</feature>
<evidence type="ECO:0000313" key="3">
    <source>
        <dbReference type="Proteomes" id="UP000008866"/>
    </source>
</evidence>
<organism evidence="2 3">
    <name type="scientific">Arthroderma benhamiae (strain ATCC MYA-4681 / CBS 112371)</name>
    <name type="common">Trichophyton mentagrophytes</name>
    <dbReference type="NCBI Taxonomy" id="663331"/>
    <lineage>
        <taxon>Eukaryota</taxon>
        <taxon>Fungi</taxon>
        <taxon>Dikarya</taxon>
        <taxon>Ascomycota</taxon>
        <taxon>Pezizomycotina</taxon>
        <taxon>Eurotiomycetes</taxon>
        <taxon>Eurotiomycetidae</taxon>
        <taxon>Onygenales</taxon>
        <taxon>Arthrodermataceae</taxon>
        <taxon>Trichophyton</taxon>
    </lineage>
</organism>
<feature type="signal peptide" evidence="1">
    <location>
        <begin position="1"/>
        <end position="32"/>
    </location>
</feature>
<dbReference type="EMBL" id="ABSU01000004">
    <property type="protein sequence ID" value="EFE35310.1"/>
    <property type="molecule type" value="Genomic_DNA"/>
</dbReference>
<proteinExistence type="predicted"/>
<dbReference type="KEGG" id="abe:ARB_06267"/>
<evidence type="ECO:0000256" key="1">
    <source>
        <dbReference type="SAM" id="SignalP"/>
    </source>
</evidence>
<dbReference type="RefSeq" id="XP_003015955.1">
    <property type="nucleotide sequence ID" value="XM_003015909.1"/>
</dbReference>
<gene>
    <name evidence="2" type="ORF">ARB_06267</name>
</gene>
<name>D4APU9_ARTBC</name>
<reference evidence="3" key="1">
    <citation type="journal article" date="2011" name="Genome Biol.">
        <title>Comparative and functional genomics provide insights into the pathogenicity of dermatophytic fungi.</title>
        <authorList>
            <person name="Burmester A."/>
            <person name="Shelest E."/>
            <person name="Gloeckner G."/>
            <person name="Heddergott C."/>
            <person name="Schindler S."/>
            <person name="Staib P."/>
            <person name="Heidel A."/>
            <person name="Felder M."/>
            <person name="Petzold A."/>
            <person name="Szafranski K."/>
            <person name="Feuermann M."/>
            <person name="Pedruzzi I."/>
            <person name="Priebe S."/>
            <person name="Groth M."/>
            <person name="Winkler R."/>
            <person name="Li W."/>
            <person name="Kniemeyer O."/>
            <person name="Schroeckh V."/>
            <person name="Hertweck C."/>
            <person name="Hube B."/>
            <person name="White T.C."/>
            <person name="Platzer M."/>
            <person name="Guthke R."/>
            <person name="Heitman J."/>
            <person name="Woestemeyer J."/>
            <person name="Zipfel P.F."/>
            <person name="Monod M."/>
            <person name="Brakhage A.A."/>
        </authorList>
    </citation>
    <scope>NUCLEOTIDE SEQUENCE [LARGE SCALE GENOMIC DNA]</scope>
    <source>
        <strain evidence="3">ATCC MYA-4681 / CBS 112371</strain>
    </source>
</reference>
<dbReference type="Proteomes" id="UP000008866">
    <property type="component" value="Unassembled WGS sequence"/>
</dbReference>
<keyword evidence="1" id="KW-0732">Signal</keyword>
<dbReference type="AlphaFoldDB" id="D4APU9"/>
<accession>D4APU9</accession>
<dbReference type="GeneID" id="9523782"/>
<sequence length="122" mass="13663">MEPLEPPAEIQKSTASLLFFLFFSASLPLVDAALPLFDVSSAWARFKTRRVRLAAATSYSEQQLLQLAPRVPKQEDPRRDDSLGSLLLVLHTLSRPLKQLDQASTSTVKLRPRAAVPCFFMH</sequence>
<dbReference type="HOGENOM" id="CLU_2026145_0_0_1"/>
<keyword evidence="3" id="KW-1185">Reference proteome</keyword>